<dbReference type="InterPro" id="IPR018643">
    <property type="entry name" value="DUF2069_membrane"/>
</dbReference>
<dbReference type="Proteomes" id="UP000017640">
    <property type="component" value="Chromosome"/>
</dbReference>
<organism evidence="2 3">
    <name type="scientific">Spiribacter curvatus</name>
    <dbReference type="NCBI Taxonomy" id="1335757"/>
    <lineage>
        <taxon>Bacteria</taxon>
        <taxon>Pseudomonadati</taxon>
        <taxon>Pseudomonadota</taxon>
        <taxon>Gammaproteobacteria</taxon>
        <taxon>Chromatiales</taxon>
        <taxon>Ectothiorhodospiraceae</taxon>
        <taxon>Spiribacter</taxon>
    </lineage>
</organism>
<dbReference type="STRING" id="1335757.SPICUR_02620"/>
<keyword evidence="1" id="KW-0472">Membrane</keyword>
<protein>
    <recommendedName>
        <fullName evidence="4">DUF2069 domain-containing protein</fullName>
    </recommendedName>
</protein>
<evidence type="ECO:0000313" key="3">
    <source>
        <dbReference type="Proteomes" id="UP000017640"/>
    </source>
</evidence>
<dbReference type="KEGG" id="spiu:SPICUR_02620"/>
<dbReference type="EMBL" id="CP005990">
    <property type="protein sequence ID" value="AGY91535.1"/>
    <property type="molecule type" value="Genomic_DNA"/>
</dbReference>
<dbReference type="eggNOG" id="COG3308">
    <property type="taxonomic scope" value="Bacteria"/>
</dbReference>
<keyword evidence="1" id="KW-0812">Transmembrane</keyword>
<dbReference type="Pfam" id="PF09842">
    <property type="entry name" value="DUF2069"/>
    <property type="match status" value="1"/>
</dbReference>
<dbReference type="AlphaFoldDB" id="U5T281"/>
<keyword evidence="3" id="KW-1185">Reference proteome</keyword>
<dbReference type="HOGENOM" id="CLU_122357_0_1_6"/>
<feature type="transmembrane region" description="Helical" evidence="1">
    <location>
        <begin position="80"/>
        <end position="100"/>
    </location>
</feature>
<evidence type="ECO:0000313" key="2">
    <source>
        <dbReference type="EMBL" id="AGY91535.1"/>
    </source>
</evidence>
<keyword evidence="1" id="KW-1133">Transmembrane helix</keyword>
<name>U5T281_9GAMM</name>
<dbReference type="PROSITE" id="PS51257">
    <property type="entry name" value="PROKAR_LIPOPROTEIN"/>
    <property type="match status" value="1"/>
</dbReference>
<feature type="transmembrane region" description="Helical" evidence="1">
    <location>
        <begin position="24"/>
        <end position="45"/>
    </location>
</feature>
<feature type="transmembrane region" description="Helical" evidence="1">
    <location>
        <begin position="57"/>
        <end position="73"/>
    </location>
</feature>
<sequence length="140" mass="15541">MKVLRGKIPAAGQETPSRVAATPLYWVATSCYVALTALLFAWLVWLDPPPASLRSPLLLVLLLPLLLGLRGILHRRRYTLQWTGMLILLYFMHGLLATTGAAPQRWLGVAEILLTLGYFVAGTVILRRGKQRHKADQSKA</sequence>
<feature type="transmembrane region" description="Helical" evidence="1">
    <location>
        <begin position="106"/>
        <end position="126"/>
    </location>
</feature>
<evidence type="ECO:0000256" key="1">
    <source>
        <dbReference type="SAM" id="Phobius"/>
    </source>
</evidence>
<proteinExistence type="predicted"/>
<reference evidence="2 3" key="1">
    <citation type="journal article" date="2013" name="BMC Genomics">
        <title>Genomes of "Spiribacter", a streamlined, successful halophilic bacterium.</title>
        <authorList>
            <person name="Lopez-Perez M."/>
            <person name="Ghai R."/>
            <person name="Leon M.J."/>
            <person name="Rodriguez-Olmos A."/>
            <person name="Copa-Patino J.L."/>
            <person name="Soliveri J."/>
            <person name="Sanchez-Porro C."/>
            <person name="Ventosa A."/>
            <person name="Rodriguez-Valera F."/>
        </authorList>
    </citation>
    <scope>NUCLEOTIDE SEQUENCE [LARGE SCALE GENOMIC DNA]</scope>
    <source>
        <strain evidence="2 3">UAH-SP71</strain>
    </source>
</reference>
<gene>
    <name evidence="2" type="ORF">SPICUR_02620</name>
</gene>
<accession>U5T281</accession>
<evidence type="ECO:0008006" key="4">
    <source>
        <dbReference type="Google" id="ProtNLM"/>
    </source>
</evidence>
<dbReference type="RefSeq" id="WP_023365770.1">
    <property type="nucleotide sequence ID" value="NC_022664.1"/>
</dbReference>